<name>A0ABT8GFR8_9MICO</name>
<evidence type="ECO:0000256" key="1">
    <source>
        <dbReference type="SAM" id="Phobius"/>
    </source>
</evidence>
<feature type="transmembrane region" description="Helical" evidence="1">
    <location>
        <begin position="53"/>
        <end position="73"/>
    </location>
</feature>
<feature type="transmembrane region" description="Helical" evidence="1">
    <location>
        <begin position="79"/>
        <end position="97"/>
    </location>
</feature>
<keyword evidence="1" id="KW-0812">Transmembrane</keyword>
<organism evidence="2 3">
    <name type="scientific">Demequina muriae</name>
    <dbReference type="NCBI Taxonomy" id="3051664"/>
    <lineage>
        <taxon>Bacteria</taxon>
        <taxon>Bacillati</taxon>
        <taxon>Actinomycetota</taxon>
        <taxon>Actinomycetes</taxon>
        <taxon>Micrococcales</taxon>
        <taxon>Demequinaceae</taxon>
        <taxon>Demequina</taxon>
    </lineage>
</organism>
<protein>
    <recommendedName>
        <fullName evidence="4">SdpI/YhfL protein family protein</fullName>
    </recommendedName>
</protein>
<comment type="caution">
    <text evidence="2">The sequence shown here is derived from an EMBL/GenBank/DDBJ whole genome shotgun (WGS) entry which is preliminary data.</text>
</comment>
<accession>A0ABT8GFR8</accession>
<proteinExistence type="predicted"/>
<sequence>MKDTDPDTFLALASIAATLLGTFTVAAVFYIGSDTHRRPGPSAAVDDYWRSGMRWIFAAYSIPMLVALAFAALEPVWGAVTFIALTGVLVTTTVSTVRHVLRPDGPGNSRDLKVNEWATAVGVLVSAVLPWALGGWVPSPPFFIPSLLLVLAAGFTSTAALVLAEFDADTGSTEMAASAAHDDSA</sequence>
<feature type="transmembrane region" description="Helical" evidence="1">
    <location>
        <begin position="142"/>
        <end position="164"/>
    </location>
</feature>
<evidence type="ECO:0008006" key="4">
    <source>
        <dbReference type="Google" id="ProtNLM"/>
    </source>
</evidence>
<gene>
    <name evidence="2" type="ORF">QQX02_04905</name>
</gene>
<evidence type="ECO:0000313" key="3">
    <source>
        <dbReference type="Proteomes" id="UP001172708"/>
    </source>
</evidence>
<feature type="transmembrane region" description="Helical" evidence="1">
    <location>
        <begin position="12"/>
        <end position="32"/>
    </location>
</feature>
<dbReference type="RefSeq" id="WP_301141622.1">
    <property type="nucleotide sequence ID" value="NZ_JAUHQA010000001.1"/>
</dbReference>
<dbReference type="EMBL" id="JAUHQA010000001">
    <property type="protein sequence ID" value="MDN4480260.1"/>
    <property type="molecule type" value="Genomic_DNA"/>
</dbReference>
<reference evidence="2" key="1">
    <citation type="submission" date="2023-06" db="EMBL/GenBank/DDBJ databases">
        <title>Egi l300058.</title>
        <authorList>
            <person name="Gao L."/>
            <person name="Fang B.-Z."/>
            <person name="Li W.-J."/>
        </authorList>
    </citation>
    <scope>NUCLEOTIDE SEQUENCE</scope>
    <source>
        <strain evidence="2">EGI L300058</strain>
    </source>
</reference>
<dbReference type="Proteomes" id="UP001172708">
    <property type="component" value="Unassembled WGS sequence"/>
</dbReference>
<keyword evidence="3" id="KW-1185">Reference proteome</keyword>
<keyword evidence="1" id="KW-0472">Membrane</keyword>
<feature type="transmembrane region" description="Helical" evidence="1">
    <location>
        <begin position="117"/>
        <end position="136"/>
    </location>
</feature>
<keyword evidence="1" id="KW-1133">Transmembrane helix</keyword>
<evidence type="ECO:0000313" key="2">
    <source>
        <dbReference type="EMBL" id="MDN4480260.1"/>
    </source>
</evidence>